<evidence type="ECO:0000313" key="15">
    <source>
        <dbReference type="Proteomes" id="UP000546917"/>
    </source>
</evidence>
<dbReference type="AlphaFoldDB" id="A0A7K4FPY6"/>
<dbReference type="PANTHER" id="PTHR10947:SF0">
    <property type="entry name" value="PHENYLALANINE--TRNA LIGASE BETA SUBUNIT"/>
    <property type="match status" value="1"/>
</dbReference>
<dbReference type="GO" id="GO:0009328">
    <property type="term" value="C:phenylalanine-tRNA ligase complex"/>
    <property type="evidence" value="ECO:0007669"/>
    <property type="project" value="TreeGrafter"/>
</dbReference>
<evidence type="ECO:0000256" key="1">
    <source>
        <dbReference type="ARBA" id="ARBA00001946"/>
    </source>
</evidence>
<dbReference type="GO" id="GO:0006432">
    <property type="term" value="P:phenylalanyl-tRNA aminoacylation"/>
    <property type="evidence" value="ECO:0007669"/>
    <property type="project" value="InterPro"/>
</dbReference>
<dbReference type="NCBIfam" id="TIGR00471">
    <property type="entry name" value="pheT_arch"/>
    <property type="match status" value="1"/>
</dbReference>
<evidence type="ECO:0000256" key="10">
    <source>
        <dbReference type="ARBA" id="ARBA00022842"/>
    </source>
</evidence>
<evidence type="ECO:0000256" key="8">
    <source>
        <dbReference type="ARBA" id="ARBA00022741"/>
    </source>
</evidence>
<evidence type="ECO:0000256" key="6">
    <source>
        <dbReference type="ARBA" id="ARBA00022598"/>
    </source>
</evidence>
<dbReference type="InterPro" id="IPR004531">
    <property type="entry name" value="Phe-tRNA-synth_IIc_bsu_arc_euk"/>
</dbReference>
<dbReference type="InterPro" id="IPR045060">
    <property type="entry name" value="Phe-tRNA-ligase_IIc_bsu"/>
</dbReference>
<dbReference type="GO" id="GO:0005524">
    <property type="term" value="F:ATP binding"/>
    <property type="evidence" value="ECO:0007669"/>
    <property type="project" value="UniProtKB-KW"/>
</dbReference>
<dbReference type="Proteomes" id="UP000546917">
    <property type="component" value="Unassembled WGS sequence"/>
</dbReference>
<protein>
    <recommendedName>
        <fullName evidence="4">phenylalanine--tRNA ligase</fullName>
        <ecNumber evidence="4">6.1.1.20</ecNumber>
    </recommendedName>
</protein>
<dbReference type="RefSeq" id="WP_171482127.1">
    <property type="nucleotide sequence ID" value="NZ_JABGBP010000433.1"/>
</dbReference>
<feature type="domain" description="B5" evidence="13">
    <location>
        <begin position="263"/>
        <end position="336"/>
    </location>
</feature>
<keyword evidence="9" id="KW-0067">ATP-binding</keyword>
<keyword evidence="5" id="KW-0963">Cytoplasm</keyword>
<dbReference type="InterPro" id="IPR005146">
    <property type="entry name" value="B3/B4_tRNA-bd"/>
</dbReference>
<proteinExistence type="inferred from homology"/>
<evidence type="ECO:0000256" key="2">
    <source>
        <dbReference type="ARBA" id="ARBA00004496"/>
    </source>
</evidence>
<keyword evidence="10" id="KW-0460">Magnesium</keyword>
<comment type="cofactor">
    <cofactor evidence="1">
        <name>Mg(2+)</name>
        <dbReference type="ChEBI" id="CHEBI:18420"/>
    </cofactor>
</comment>
<accession>A0A7K4FPY6</accession>
<dbReference type="PROSITE" id="PS51483">
    <property type="entry name" value="B5"/>
    <property type="match status" value="1"/>
</dbReference>
<dbReference type="GO" id="GO:0004826">
    <property type="term" value="F:phenylalanine-tRNA ligase activity"/>
    <property type="evidence" value="ECO:0007669"/>
    <property type="project" value="UniProtKB-EC"/>
</dbReference>
<evidence type="ECO:0000256" key="7">
    <source>
        <dbReference type="ARBA" id="ARBA00022723"/>
    </source>
</evidence>
<dbReference type="Gene3D" id="3.30.56.10">
    <property type="match status" value="1"/>
</dbReference>
<dbReference type="InterPro" id="IPR020825">
    <property type="entry name" value="Phe-tRNA_synthase-like_B3/B4"/>
</dbReference>
<name>A0A7K4FPY6_9ARCH</name>
<dbReference type="SMART" id="SM00874">
    <property type="entry name" value="B5"/>
    <property type="match status" value="1"/>
</dbReference>
<dbReference type="InterPro" id="IPR005147">
    <property type="entry name" value="tRNA_synthase_B5-dom"/>
</dbReference>
<dbReference type="Pfam" id="PF17759">
    <property type="entry name" value="tRNA_synthFbeta"/>
    <property type="match status" value="1"/>
</dbReference>
<dbReference type="CDD" id="cd00769">
    <property type="entry name" value="PheRS_beta_core"/>
    <property type="match status" value="1"/>
</dbReference>
<dbReference type="GO" id="GO:0003723">
    <property type="term" value="F:RNA binding"/>
    <property type="evidence" value="ECO:0007669"/>
    <property type="project" value="InterPro"/>
</dbReference>
<sequence>MVVIKENKDDLIHEIGINYYSKLSDFAGIIGYSMEEENNEVKLEFNPDRPDLFSFYALKSNMKIFYDGNYRIKPLFEKSDKLIRVDNSVKSERPYVMSFIARGKPLGNYYSHIIDYQEKLHETIGKSRKKMAIGIHDLDNISPPFLFTMRDKKTLEFTTYDNFHGTAREILEKHDKGKQYRQLISSDTMVPVILDSKEDVMSMPPIINGLKSKIGNNTSKLFFDITGTDYNAVLSAFYLFAYEMSYIGYEVLIPDADRNTINYDWRKVEITHKEITKLMGLEPDNTVILLRKMGYRCEVTSGGYRVNVPGNRIDVMGPVDIIEDIAKAYGYGRIPARPLKTSGTGVPYTPNEDENIIKGILTSINYQEVRSFILNSEDFYRKTGYSGDVIITNPKSLEYSVIRDKLYPGIISLLAINKRRKLPLKIFEIGQVVVSGNQESHLCVLYNNSKAAYSDIYAVLEYLLARTINAGAKVLQGNYNEIISGRGGDIVYENTTLGIIGEMDPSILVDFGIQNPVAFMEINLDKLRNIIEK</sequence>
<dbReference type="GO" id="GO:0000287">
    <property type="term" value="F:magnesium ion binding"/>
    <property type="evidence" value="ECO:0007669"/>
    <property type="project" value="InterPro"/>
</dbReference>
<keyword evidence="11" id="KW-0648">Protein biosynthesis</keyword>
<dbReference type="SUPFAM" id="SSF55681">
    <property type="entry name" value="Class II aaRS and biotin synthetases"/>
    <property type="match status" value="1"/>
</dbReference>
<reference evidence="14 15" key="1">
    <citation type="submission" date="2020-05" db="EMBL/GenBank/DDBJ databases">
        <authorList>
            <person name="Zhang R."/>
        </authorList>
    </citation>
    <scope>NUCLEOTIDE SEQUENCE [LARGE SCALE GENOMIC DNA]</scope>
    <source>
        <strain evidence="14 15">DSM 28986</strain>
    </source>
</reference>
<dbReference type="InterPro" id="IPR045864">
    <property type="entry name" value="aa-tRNA-synth_II/BPL/LPL"/>
</dbReference>
<dbReference type="InterPro" id="IPR009061">
    <property type="entry name" value="DNA-bd_dom_put_sf"/>
</dbReference>
<dbReference type="SMART" id="SM00873">
    <property type="entry name" value="B3_4"/>
    <property type="match status" value="1"/>
</dbReference>
<keyword evidence="8" id="KW-0547">Nucleotide-binding</keyword>
<dbReference type="Gene3D" id="3.50.40.10">
    <property type="entry name" value="Phenylalanyl-trna Synthetase, Chain B, domain 3"/>
    <property type="match status" value="1"/>
</dbReference>
<dbReference type="Pfam" id="PF03484">
    <property type="entry name" value="B5"/>
    <property type="match status" value="1"/>
</dbReference>
<evidence type="ECO:0000256" key="3">
    <source>
        <dbReference type="ARBA" id="ARBA00007438"/>
    </source>
</evidence>
<dbReference type="EMBL" id="JABGBP010000433">
    <property type="protein sequence ID" value="NOL61096.1"/>
    <property type="molecule type" value="Genomic_DNA"/>
</dbReference>
<evidence type="ECO:0000256" key="4">
    <source>
        <dbReference type="ARBA" id="ARBA00012814"/>
    </source>
</evidence>
<comment type="similarity">
    <text evidence="3">Belongs to the phenylalanyl-tRNA synthetase beta subunit family. Type 2 subfamily.</text>
</comment>
<evidence type="ECO:0000313" key="14">
    <source>
        <dbReference type="EMBL" id="NOL61096.1"/>
    </source>
</evidence>
<dbReference type="EC" id="6.1.1.20" evidence="4"/>
<dbReference type="Gene3D" id="3.30.930.10">
    <property type="entry name" value="Bira Bifunctional Protein, Domain 2"/>
    <property type="match status" value="1"/>
</dbReference>
<keyword evidence="12" id="KW-0030">Aminoacyl-tRNA synthetase</keyword>
<gene>
    <name evidence="14" type="ORF">HLB00_09725</name>
</gene>
<comment type="caution">
    <text evidence="14">The sequence shown here is derived from an EMBL/GenBank/DDBJ whole genome shotgun (WGS) entry which is preliminary data.</text>
</comment>
<evidence type="ECO:0000256" key="5">
    <source>
        <dbReference type="ARBA" id="ARBA00022490"/>
    </source>
</evidence>
<organism evidence="14 15">
    <name type="scientific">Ferroplasma acidiphilum</name>
    <dbReference type="NCBI Taxonomy" id="74969"/>
    <lineage>
        <taxon>Archaea</taxon>
        <taxon>Methanobacteriati</taxon>
        <taxon>Thermoplasmatota</taxon>
        <taxon>Thermoplasmata</taxon>
        <taxon>Thermoplasmatales</taxon>
        <taxon>Ferroplasmaceae</taxon>
        <taxon>Ferroplasma</taxon>
    </lineage>
</organism>
<evidence type="ECO:0000256" key="9">
    <source>
        <dbReference type="ARBA" id="ARBA00022840"/>
    </source>
</evidence>
<dbReference type="SUPFAM" id="SSF46955">
    <property type="entry name" value="Putative DNA-binding domain"/>
    <property type="match status" value="1"/>
</dbReference>
<evidence type="ECO:0000259" key="13">
    <source>
        <dbReference type="PROSITE" id="PS51483"/>
    </source>
</evidence>
<keyword evidence="7" id="KW-0479">Metal-binding</keyword>
<dbReference type="PANTHER" id="PTHR10947">
    <property type="entry name" value="PHENYLALANYL-TRNA SYNTHETASE BETA CHAIN AND LEUCINE-RICH REPEAT-CONTAINING PROTEIN 47"/>
    <property type="match status" value="1"/>
</dbReference>
<keyword evidence="6 14" id="KW-0436">Ligase</keyword>
<evidence type="ECO:0000256" key="11">
    <source>
        <dbReference type="ARBA" id="ARBA00022917"/>
    </source>
</evidence>
<evidence type="ECO:0000256" key="12">
    <source>
        <dbReference type="ARBA" id="ARBA00023146"/>
    </source>
</evidence>
<comment type="subcellular location">
    <subcellularLocation>
        <location evidence="2">Cytoplasm</location>
    </subcellularLocation>
</comment>
<dbReference type="InterPro" id="IPR041616">
    <property type="entry name" value="PheRS_beta_core"/>
</dbReference>